<sequence length="119" mass="12591">MSSFKVDLSTAVVFVAVEPKLKVINRDTGEVAVDRETGVKMMSIGLTVADEGEANLYTVNVPETGVQRGLVPGMPVAVTGLRARDWENTFNGEKRFGIAFRAVAVTPLNPASAPAGEEG</sequence>
<keyword evidence="2" id="KW-1185">Reference proteome</keyword>
<organism evidence="1 2">
    <name type="scientific">Streptomyces xinghaiensis</name>
    <dbReference type="NCBI Taxonomy" id="1038928"/>
    <lineage>
        <taxon>Bacteria</taxon>
        <taxon>Bacillati</taxon>
        <taxon>Actinomycetota</taxon>
        <taxon>Actinomycetes</taxon>
        <taxon>Kitasatosporales</taxon>
        <taxon>Streptomycetaceae</taxon>
        <taxon>Streptomyces</taxon>
    </lineage>
</organism>
<comment type="caution">
    <text evidence="1">The sequence shown here is derived from an EMBL/GenBank/DDBJ whole genome shotgun (WGS) entry which is preliminary data.</text>
</comment>
<dbReference type="Proteomes" id="UP000028058">
    <property type="component" value="Unassembled WGS sequence"/>
</dbReference>
<evidence type="ECO:0000313" key="2">
    <source>
        <dbReference type="Proteomes" id="UP000028058"/>
    </source>
</evidence>
<proteinExistence type="predicted"/>
<protein>
    <recommendedName>
        <fullName evidence="3">Regulatory protein</fullName>
    </recommendedName>
</protein>
<accession>A0A3R7J4Q1</accession>
<evidence type="ECO:0000313" key="1">
    <source>
        <dbReference type="EMBL" id="RKM95981.1"/>
    </source>
</evidence>
<gene>
    <name evidence="1" type="ORF">SFRA_013345</name>
</gene>
<reference evidence="1 2" key="1">
    <citation type="journal article" date="2014" name="Genome Announc.">
        <title>Draft Genome Sequence of Streptomyces fradiae ATCC 19609, a Strain Highly Sensitive to Antibiotics.</title>
        <authorList>
            <person name="Bekker O.B."/>
            <person name="Klimina K.M."/>
            <person name="Vatlin A.A."/>
            <person name="Zakharevich N.V."/>
            <person name="Kasianov A.S."/>
            <person name="Danilenko V.N."/>
        </authorList>
    </citation>
    <scope>NUCLEOTIDE SEQUENCE [LARGE SCALE GENOMIC DNA]</scope>
    <source>
        <strain evidence="1 2">ATCC 19609</strain>
    </source>
</reference>
<dbReference type="OrthoDB" id="4280480at2"/>
<evidence type="ECO:0008006" key="3">
    <source>
        <dbReference type="Google" id="ProtNLM"/>
    </source>
</evidence>
<dbReference type="RefSeq" id="WP_043464985.1">
    <property type="nucleotide sequence ID" value="NZ_CP134822.1"/>
</dbReference>
<dbReference type="AlphaFoldDB" id="A0A3R7J4Q1"/>
<dbReference type="EMBL" id="JNAD02000005">
    <property type="protein sequence ID" value="RKM95981.1"/>
    <property type="molecule type" value="Genomic_DNA"/>
</dbReference>
<name>A0A3R7J4Q1_9ACTN</name>